<dbReference type="EMBL" id="BORS01000026">
    <property type="protein sequence ID" value="GIO44990.1"/>
    <property type="molecule type" value="Genomic_DNA"/>
</dbReference>
<dbReference type="PANTHER" id="PTHR42743:SF11">
    <property type="entry name" value="AMINODEOXYCHORISMATE LYASE"/>
    <property type="match status" value="1"/>
</dbReference>
<proteinExistence type="inferred from homology"/>
<evidence type="ECO:0000256" key="3">
    <source>
        <dbReference type="ARBA" id="ARBA00011738"/>
    </source>
</evidence>
<dbReference type="GO" id="GO:0046394">
    <property type="term" value="P:carboxylic acid biosynthetic process"/>
    <property type="evidence" value="ECO:0007669"/>
    <property type="project" value="UniProtKB-ARBA"/>
</dbReference>
<evidence type="ECO:0000256" key="5">
    <source>
        <dbReference type="RuleBase" id="RU004106"/>
    </source>
</evidence>
<gene>
    <name evidence="7" type="primary">pabC</name>
    <name evidence="7" type="ORF">J41TS4_47480</name>
</gene>
<dbReference type="PANTHER" id="PTHR42743">
    <property type="entry name" value="AMINO-ACID AMINOTRANSFERASE"/>
    <property type="match status" value="1"/>
</dbReference>
<dbReference type="Proteomes" id="UP000678895">
    <property type="component" value="Unassembled WGS sequence"/>
</dbReference>
<comment type="cofactor">
    <cofactor evidence="1 6">
        <name>pyridoxal 5'-phosphate</name>
        <dbReference type="ChEBI" id="CHEBI:597326"/>
    </cofactor>
</comment>
<comment type="similarity">
    <text evidence="2 5">Belongs to the class-IV pyridoxal-phosphate-dependent aminotransferase family.</text>
</comment>
<sequence length="314" mass="34792">MNYIGLNGVPVRSSEAVVSVMDHGFMYGIGLFETFRTYEGHPSLLERHLERLREGCLQLGISYQPDIAILRSEIAGLLALNGLRDGYFRLTVSAGEGPLGLTAEDYEQPTVILYVKSLPPVAPTLYTEGKQLWLLQTRRNTPETKVRLKSLHFMNNVRARRELSEYERLPDNGGSRLPSEGVMLTEDGVLSEGITSNLFFIHEGVLYTPEIETGILPGITRAVVLELAAGLGLSAREGRYSWGTLLRADEVFVTNSIQELIPVTRLIRRHSEEGEKEAAYPACVQVGSGKIGPFTRDLLDLYRKKVGANADSDL</sequence>
<keyword evidence="8" id="KW-1185">Reference proteome</keyword>
<organism evidence="7 8">
    <name type="scientific">Paenibacillus apis</name>
    <dbReference type="NCBI Taxonomy" id="1792174"/>
    <lineage>
        <taxon>Bacteria</taxon>
        <taxon>Bacillati</taxon>
        <taxon>Bacillota</taxon>
        <taxon>Bacilli</taxon>
        <taxon>Bacillales</taxon>
        <taxon>Paenibacillaceae</taxon>
        <taxon>Paenibacillus</taxon>
    </lineage>
</organism>
<dbReference type="FunFam" id="3.20.10.10:FF:000002">
    <property type="entry name" value="D-alanine aminotransferase"/>
    <property type="match status" value="1"/>
</dbReference>
<evidence type="ECO:0000256" key="6">
    <source>
        <dbReference type="RuleBase" id="RU004516"/>
    </source>
</evidence>
<dbReference type="RefSeq" id="WP_301630804.1">
    <property type="nucleotide sequence ID" value="NZ_BORS01000026.1"/>
</dbReference>
<dbReference type="InterPro" id="IPR043131">
    <property type="entry name" value="BCAT-like_N"/>
</dbReference>
<evidence type="ECO:0000313" key="8">
    <source>
        <dbReference type="Proteomes" id="UP000678895"/>
    </source>
</evidence>
<dbReference type="InterPro" id="IPR050571">
    <property type="entry name" value="Class-IV_PLP-Dep_Aminotrnsfr"/>
</dbReference>
<dbReference type="InterPro" id="IPR001544">
    <property type="entry name" value="Aminotrans_IV"/>
</dbReference>
<dbReference type="GO" id="GO:0008652">
    <property type="term" value="P:amino acid biosynthetic process"/>
    <property type="evidence" value="ECO:0007669"/>
    <property type="project" value="UniProtKB-ARBA"/>
</dbReference>
<evidence type="ECO:0000256" key="2">
    <source>
        <dbReference type="ARBA" id="ARBA00009320"/>
    </source>
</evidence>
<comment type="caution">
    <text evidence="7">The sequence shown here is derived from an EMBL/GenBank/DDBJ whole genome shotgun (WGS) entry which is preliminary data.</text>
</comment>
<protein>
    <submittedName>
        <fullName evidence="7">4-amino-4-deoxychorismate lyase</fullName>
    </submittedName>
</protein>
<dbReference type="Gene3D" id="3.30.470.10">
    <property type="match status" value="1"/>
</dbReference>
<comment type="subunit">
    <text evidence="3">Homodimer.</text>
</comment>
<dbReference type="InterPro" id="IPR018300">
    <property type="entry name" value="Aminotrans_IV_CS"/>
</dbReference>
<keyword evidence="7" id="KW-0456">Lyase</keyword>
<dbReference type="Pfam" id="PF01063">
    <property type="entry name" value="Aminotran_4"/>
    <property type="match status" value="1"/>
</dbReference>
<dbReference type="SUPFAM" id="SSF56752">
    <property type="entry name" value="D-aminoacid aminotransferase-like PLP-dependent enzymes"/>
    <property type="match status" value="1"/>
</dbReference>
<evidence type="ECO:0000256" key="4">
    <source>
        <dbReference type="ARBA" id="ARBA00022898"/>
    </source>
</evidence>
<reference evidence="7" key="1">
    <citation type="submission" date="2021-03" db="EMBL/GenBank/DDBJ databases">
        <title>Antimicrobial resistance genes in bacteria isolated from Japanese honey, and their potential for conferring macrolide and lincosamide resistance in the American foulbrood pathogen Paenibacillus larvae.</title>
        <authorList>
            <person name="Okamoto M."/>
            <person name="Kumagai M."/>
            <person name="Kanamori H."/>
            <person name="Takamatsu D."/>
        </authorList>
    </citation>
    <scope>NUCLEOTIDE SEQUENCE</scope>
    <source>
        <strain evidence="7">J41TS4</strain>
    </source>
</reference>
<dbReference type="GO" id="GO:0016829">
    <property type="term" value="F:lyase activity"/>
    <property type="evidence" value="ECO:0007669"/>
    <property type="project" value="UniProtKB-KW"/>
</dbReference>
<dbReference type="InterPro" id="IPR036038">
    <property type="entry name" value="Aminotransferase-like"/>
</dbReference>
<evidence type="ECO:0000256" key="1">
    <source>
        <dbReference type="ARBA" id="ARBA00001933"/>
    </source>
</evidence>
<dbReference type="Gene3D" id="3.20.10.10">
    <property type="entry name" value="D-amino Acid Aminotransferase, subunit A, domain 2"/>
    <property type="match status" value="1"/>
</dbReference>
<dbReference type="AlphaFoldDB" id="A0A919Y9S5"/>
<dbReference type="InterPro" id="IPR043132">
    <property type="entry name" value="BCAT-like_C"/>
</dbReference>
<accession>A0A919Y9S5</accession>
<evidence type="ECO:0000313" key="7">
    <source>
        <dbReference type="EMBL" id="GIO44990.1"/>
    </source>
</evidence>
<dbReference type="GO" id="GO:0005829">
    <property type="term" value="C:cytosol"/>
    <property type="evidence" value="ECO:0007669"/>
    <property type="project" value="TreeGrafter"/>
</dbReference>
<dbReference type="PROSITE" id="PS00770">
    <property type="entry name" value="AA_TRANSFER_CLASS_4"/>
    <property type="match status" value="1"/>
</dbReference>
<keyword evidence="4 6" id="KW-0663">Pyridoxal phosphate</keyword>
<name>A0A919Y9S5_9BACL</name>